<feature type="transmembrane region" description="Helical" evidence="1">
    <location>
        <begin position="6"/>
        <end position="27"/>
    </location>
</feature>
<keyword evidence="1" id="KW-0472">Membrane</keyword>
<evidence type="ECO:0000256" key="1">
    <source>
        <dbReference type="SAM" id="Phobius"/>
    </source>
</evidence>
<accession>A0A3S1ADL9</accession>
<sequence length="249" mass="27688">MSAPNYNNFVLSGLVVICLALTHLFSGKLRFINIPRSRWLSAAGGVSSAYIFVHILPELSKHQAVLKEVGEGVIPFVEHHVYLIALVGLTVFYGLERIALITRLHRKQIGKGDATSLNVFWLHMVSFGFYNALIGYLLLHREKVGIVSLLVFSLAMATHFIVNDYGLREHHQHIYDRVGRWILAAAIIVGWVLGTRTQLDEAAIAVLFSFLAGGIVLNVLKEELPQERESRFWAFALGAAGYAALLLVI</sequence>
<name>A0A3S1ADL9_9CYAN</name>
<evidence type="ECO:0008006" key="4">
    <source>
        <dbReference type="Google" id="ProtNLM"/>
    </source>
</evidence>
<proteinExistence type="predicted"/>
<keyword evidence="1" id="KW-0812">Transmembrane</keyword>
<reference evidence="2" key="2">
    <citation type="journal article" date="2019" name="Genome Biol. Evol.">
        <title>Day and night: Metabolic profiles and evolutionary relationships of six axenic non-marine cyanobacteria.</title>
        <authorList>
            <person name="Will S.E."/>
            <person name="Henke P."/>
            <person name="Boedeker C."/>
            <person name="Huang S."/>
            <person name="Brinkmann H."/>
            <person name="Rohde M."/>
            <person name="Jarek M."/>
            <person name="Friedl T."/>
            <person name="Seufert S."/>
            <person name="Schumacher M."/>
            <person name="Overmann J."/>
            <person name="Neumann-Schaal M."/>
            <person name="Petersen J."/>
        </authorList>
    </citation>
    <scope>NUCLEOTIDE SEQUENCE [LARGE SCALE GENOMIC DNA]</scope>
    <source>
        <strain evidence="2">PCC 7102</strain>
    </source>
</reference>
<feature type="transmembrane region" description="Helical" evidence="1">
    <location>
        <begin position="202"/>
        <end position="220"/>
    </location>
</feature>
<keyword evidence="1" id="KW-1133">Transmembrane helix</keyword>
<organism evidence="2 3">
    <name type="scientific">Dulcicalothrix desertica PCC 7102</name>
    <dbReference type="NCBI Taxonomy" id="232991"/>
    <lineage>
        <taxon>Bacteria</taxon>
        <taxon>Bacillati</taxon>
        <taxon>Cyanobacteriota</taxon>
        <taxon>Cyanophyceae</taxon>
        <taxon>Nostocales</taxon>
        <taxon>Calotrichaceae</taxon>
        <taxon>Dulcicalothrix</taxon>
    </lineage>
</organism>
<dbReference type="Proteomes" id="UP000271624">
    <property type="component" value="Unassembled WGS sequence"/>
</dbReference>
<dbReference type="AlphaFoldDB" id="A0A3S1ADL9"/>
<protein>
    <recommendedName>
        <fullName evidence="4">ZIP Zinc transporter</fullName>
    </recommendedName>
</protein>
<feature type="transmembrane region" description="Helical" evidence="1">
    <location>
        <begin position="232"/>
        <end position="248"/>
    </location>
</feature>
<keyword evidence="3" id="KW-1185">Reference proteome</keyword>
<feature type="transmembrane region" description="Helical" evidence="1">
    <location>
        <begin position="145"/>
        <end position="166"/>
    </location>
</feature>
<comment type="caution">
    <text evidence="2">The sequence shown here is derived from an EMBL/GenBank/DDBJ whole genome shotgun (WGS) entry which is preliminary data.</text>
</comment>
<feature type="transmembrane region" description="Helical" evidence="1">
    <location>
        <begin position="116"/>
        <end position="139"/>
    </location>
</feature>
<feature type="transmembrane region" description="Helical" evidence="1">
    <location>
        <begin position="76"/>
        <end position="95"/>
    </location>
</feature>
<feature type="transmembrane region" description="Helical" evidence="1">
    <location>
        <begin position="178"/>
        <end position="196"/>
    </location>
</feature>
<dbReference type="EMBL" id="RSCL01000029">
    <property type="protein sequence ID" value="RUS98485.1"/>
    <property type="molecule type" value="Genomic_DNA"/>
</dbReference>
<dbReference type="OrthoDB" id="21325at2"/>
<evidence type="ECO:0000313" key="3">
    <source>
        <dbReference type="Proteomes" id="UP000271624"/>
    </source>
</evidence>
<gene>
    <name evidence="2" type="ORF">DSM106972_081140</name>
</gene>
<evidence type="ECO:0000313" key="2">
    <source>
        <dbReference type="EMBL" id="RUS98485.1"/>
    </source>
</evidence>
<feature type="transmembrane region" description="Helical" evidence="1">
    <location>
        <begin position="39"/>
        <end position="56"/>
    </location>
</feature>
<dbReference type="RefSeq" id="WP_127086164.1">
    <property type="nucleotide sequence ID" value="NZ_RSCL01000029.1"/>
</dbReference>
<reference evidence="2" key="1">
    <citation type="submission" date="2018-12" db="EMBL/GenBank/DDBJ databases">
        <authorList>
            <person name="Will S."/>
            <person name="Neumann-Schaal M."/>
            <person name="Henke P."/>
        </authorList>
    </citation>
    <scope>NUCLEOTIDE SEQUENCE</scope>
    <source>
        <strain evidence="2">PCC 7102</strain>
    </source>
</reference>